<sequence length="65" mass="7455">KRTRITHDVIEKMANDGLRTICIAYKDLGNEKQNWDDEDKTVHGLICIAIVGIEDPVRKEVSLFE</sequence>
<dbReference type="GO" id="GO:0051480">
    <property type="term" value="P:regulation of cytosolic calcium ion concentration"/>
    <property type="evidence" value="ECO:0007669"/>
    <property type="project" value="TreeGrafter"/>
</dbReference>
<gene>
    <name evidence="3" type="ORF">BYL167_LOCUS42251</name>
    <name evidence="4" type="ORF">GIL414_LOCUS50156</name>
</gene>
<evidence type="ECO:0000256" key="2">
    <source>
        <dbReference type="ARBA" id="ARBA00022842"/>
    </source>
</evidence>
<dbReference type="PANTHER" id="PTHR24093">
    <property type="entry name" value="CATION TRANSPORTING ATPASE"/>
    <property type="match status" value="1"/>
</dbReference>
<dbReference type="Pfam" id="PF13246">
    <property type="entry name" value="Cation_ATPase"/>
    <property type="match status" value="1"/>
</dbReference>
<dbReference type="AlphaFoldDB" id="A0A8S3BWJ9"/>
<protein>
    <submittedName>
        <fullName evidence="4">Uncharacterized protein</fullName>
    </submittedName>
</protein>
<comment type="subcellular location">
    <subcellularLocation>
        <location evidence="1">Endomembrane system</location>
        <topology evidence="1">Multi-pass membrane protein</topology>
    </subcellularLocation>
</comment>
<dbReference type="GO" id="GO:0005886">
    <property type="term" value="C:plasma membrane"/>
    <property type="evidence" value="ECO:0007669"/>
    <property type="project" value="TreeGrafter"/>
</dbReference>
<dbReference type="GO" id="GO:0012505">
    <property type="term" value="C:endomembrane system"/>
    <property type="evidence" value="ECO:0007669"/>
    <property type="project" value="UniProtKB-SubCell"/>
</dbReference>
<accession>A0A8S3BWJ9</accession>
<evidence type="ECO:0000313" key="3">
    <source>
        <dbReference type="EMBL" id="CAF4652937.1"/>
    </source>
</evidence>
<proteinExistence type="predicted"/>
<evidence type="ECO:0000256" key="1">
    <source>
        <dbReference type="ARBA" id="ARBA00004127"/>
    </source>
</evidence>
<comment type="caution">
    <text evidence="4">The sequence shown here is derived from an EMBL/GenBank/DDBJ whole genome shotgun (WGS) entry which is preliminary data.</text>
</comment>
<evidence type="ECO:0000313" key="4">
    <source>
        <dbReference type="EMBL" id="CAF4866493.1"/>
    </source>
</evidence>
<dbReference type="EMBL" id="CAJOBH010109213">
    <property type="protein sequence ID" value="CAF4652937.1"/>
    <property type="molecule type" value="Genomic_DNA"/>
</dbReference>
<dbReference type="Proteomes" id="UP000681967">
    <property type="component" value="Unassembled WGS sequence"/>
</dbReference>
<feature type="non-terminal residue" evidence="4">
    <location>
        <position position="1"/>
    </location>
</feature>
<dbReference type="EMBL" id="CAJOBJ010166478">
    <property type="protein sequence ID" value="CAF4866493.1"/>
    <property type="molecule type" value="Genomic_DNA"/>
</dbReference>
<dbReference type="GO" id="GO:0000166">
    <property type="term" value="F:nucleotide binding"/>
    <property type="evidence" value="ECO:0007669"/>
    <property type="project" value="InterPro"/>
</dbReference>
<dbReference type="PANTHER" id="PTHR24093:SF369">
    <property type="entry name" value="CALCIUM-TRANSPORTING ATPASE"/>
    <property type="match status" value="1"/>
</dbReference>
<dbReference type="GO" id="GO:0030165">
    <property type="term" value="F:PDZ domain binding"/>
    <property type="evidence" value="ECO:0007669"/>
    <property type="project" value="TreeGrafter"/>
</dbReference>
<dbReference type="SUPFAM" id="SSF81660">
    <property type="entry name" value="Metal cation-transporting ATPase, ATP-binding domain N"/>
    <property type="match status" value="1"/>
</dbReference>
<organism evidence="4 5">
    <name type="scientific">Rotaria magnacalcarata</name>
    <dbReference type="NCBI Taxonomy" id="392030"/>
    <lineage>
        <taxon>Eukaryota</taxon>
        <taxon>Metazoa</taxon>
        <taxon>Spiralia</taxon>
        <taxon>Gnathifera</taxon>
        <taxon>Rotifera</taxon>
        <taxon>Eurotatoria</taxon>
        <taxon>Bdelloidea</taxon>
        <taxon>Philodinida</taxon>
        <taxon>Philodinidae</taxon>
        <taxon>Rotaria</taxon>
    </lineage>
</organism>
<dbReference type="Proteomes" id="UP000681720">
    <property type="component" value="Unassembled WGS sequence"/>
</dbReference>
<dbReference type="GO" id="GO:0005388">
    <property type="term" value="F:P-type calcium transporter activity"/>
    <property type="evidence" value="ECO:0007669"/>
    <property type="project" value="TreeGrafter"/>
</dbReference>
<keyword evidence="2" id="KW-0460">Magnesium</keyword>
<dbReference type="InterPro" id="IPR023299">
    <property type="entry name" value="ATPase_P-typ_cyto_dom_N"/>
</dbReference>
<reference evidence="4" key="1">
    <citation type="submission" date="2021-02" db="EMBL/GenBank/DDBJ databases">
        <authorList>
            <person name="Nowell W R."/>
        </authorList>
    </citation>
    <scope>NUCLEOTIDE SEQUENCE</scope>
</reference>
<dbReference type="Gene3D" id="3.40.1110.10">
    <property type="entry name" value="Calcium-transporting ATPase, cytoplasmic domain N"/>
    <property type="match status" value="1"/>
</dbReference>
<name>A0A8S3BWJ9_9BILA</name>
<evidence type="ECO:0000313" key="5">
    <source>
        <dbReference type="Proteomes" id="UP000681720"/>
    </source>
</evidence>